<comment type="caution">
    <text evidence="1">The sequence shown here is derived from an EMBL/GenBank/DDBJ whole genome shotgun (WGS) entry which is preliminary data.</text>
</comment>
<dbReference type="Proteomes" id="UP000291831">
    <property type="component" value="Unassembled WGS sequence"/>
</dbReference>
<dbReference type="EMBL" id="RPGO01000024">
    <property type="protein sequence ID" value="RZB30857.1"/>
    <property type="molecule type" value="Genomic_DNA"/>
</dbReference>
<sequence length="91" mass="10938">MMQSKDIQDRLKDIEEFLMEQYKENREEKKRDWRTYEQRLMNQVKGAIKNLEPLIDKATNFETYRKQGRKPNLKIKQKVGAVNLLGVIPEL</sequence>
<dbReference type="AlphaFoldDB" id="A0A8B3S1H5"/>
<organism evidence="1 2">
    <name type="scientific">Candidatus Argoarchaeum ethanivorans</name>
    <dbReference type="NCBI Taxonomy" id="2608793"/>
    <lineage>
        <taxon>Archaea</taxon>
        <taxon>Methanobacteriati</taxon>
        <taxon>Methanobacteriota</taxon>
        <taxon>Stenosarchaea group</taxon>
        <taxon>Methanomicrobia</taxon>
        <taxon>Methanosarcinales</taxon>
        <taxon>Methanosarcinales incertae sedis</taxon>
        <taxon>GOM Arc I cluster</taxon>
        <taxon>Candidatus Argoarchaeum</taxon>
    </lineage>
</organism>
<protein>
    <recommendedName>
        <fullName evidence="3">Transposase</fullName>
    </recommendedName>
</protein>
<gene>
    <name evidence="1" type="ORF">AEth_00811</name>
</gene>
<evidence type="ECO:0000313" key="2">
    <source>
        <dbReference type="Proteomes" id="UP000291831"/>
    </source>
</evidence>
<accession>A0A8B3S1H5</accession>
<proteinExistence type="predicted"/>
<evidence type="ECO:0000313" key="1">
    <source>
        <dbReference type="EMBL" id="RZB30857.1"/>
    </source>
</evidence>
<reference evidence="2" key="1">
    <citation type="submission" date="2019-01" db="EMBL/GenBank/DDBJ databases">
        <title>Anaerobic oxidation of ethane by archaea from a marine hydrocarbon seep.</title>
        <authorList>
            <person name="Musat F."/>
        </authorList>
    </citation>
    <scope>NUCLEOTIDE SEQUENCE [LARGE SCALE GENOMIC DNA]</scope>
</reference>
<evidence type="ECO:0008006" key="3">
    <source>
        <dbReference type="Google" id="ProtNLM"/>
    </source>
</evidence>
<name>A0A8B3S1H5_9EURY</name>